<dbReference type="InterPro" id="IPR050361">
    <property type="entry name" value="MPP/UQCRC_Complex"/>
</dbReference>
<feature type="domain" description="Peptidase M16 C-terminal" evidence="3">
    <location>
        <begin position="199"/>
        <end position="377"/>
    </location>
</feature>
<protein>
    <submittedName>
        <fullName evidence="4">Predicted Zn-dependent peptidase</fullName>
    </submittedName>
</protein>
<dbReference type="OrthoDB" id="9811314at2"/>
<evidence type="ECO:0000259" key="3">
    <source>
        <dbReference type="Pfam" id="PF05193"/>
    </source>
</evidence>
<keyword evidence="1" id="KW-0732">Signal</keyword>
<dbReference type="Pfam" id="PF00675">
    <property type="entry name" value="Peptidase_M16"/>
    <property type="match status" value="1"/>
</dbReference>
<dbReference type="SUPFAM" id="SSF63411">
    <property type="entry name" value="LuxS/MPP-like metallohydrolase"/>
    <property type="match status" value="2"/>
</dbReference>
<proteinExistence type="predicted"/>
<evidence type="ECO:0000313" key="5">
    <source>
        <dbReference type="Proteomes" id="UP000219193"/>
    </source>
</evidence>
<sequence>MKNKIVALAVLFLATTGIHAQQIDRSQQPEAGPAPEINLGKPETFTLKNGLKVLVVENHKLPRVSMTLTMDNPPHFEGEKAGVSSLMGSMLGEGTKDIPKEKFNEEIDYLGASVNFFSRGASANTLSKYFPRVLELMAKGTLNPDFNQEQFATEKERSLENLKSGEKDVASNARRISSALSYGKNHPYGEFTTKESVEKLSLGDVQQYYQNFFVPQNAYLVVVGDVKTPEVKKLVEKHFSSWKKRELPKTNLPEVKNPDQTVVNFVDFPNAVQSEVQVTNTIQLTKGDPDYFPVLMANKILGGGGEARLFLNLREDKGYTYGAYSSTGDDKYVARFVASASVRNAVTDSAVVAFLDELHRIRNEKVSQEELANAKAKYTGDFVLALERPSTIAQYALNIETDDLPENFYQTYLQKINEVTAEDIQRVAKKYYLADNARIVVVGKGSEVAPALEKLSYNGKKIPVKYFDKNANPIDKPDYNKSVDPNVTASKVFEDYIKAIGGKEAVEKVNSVYMIAQADFQGQKMDLESKVTTSGKSSTEVGMGGNVMQRQIFNGATGFVAAQGQKIPYTEEQIVAAKAEAHPFPEMITENATVTGVEDVDGEAAYAVKISDNTTNYYSKETGLKVKQVKTIQQGPQTMTVPTTFSDYREVNGVKFPFSINQSMGPMVINFEVSEIKVNEGVADADFE</sequence>
<keyword evidence="5" id="KW-1185">Reference proteome</keyword>
<evidence type="ECO:0000256" key="1">
    <source>
        <dbReference type="SAM" id="SignalP"/>
    </source>
</evidence>
<dbReference type="RefSeq" id="WP_097054838.1">
    <property type="nucleotide sequence ID" value="NZ_OCMF01000001.1"/>
</dbReference>
<dbReference type="PANTHER" id="PTHR11851:SF224">
    <property type="entry name" value="PROCESSING PROTEASE"/>
    <property type="match status" value="1"/>
</dbReference>
<reference evidence="5" key="1">
    <citation type="submission" date="2017-09" db="EMBL/GenBank/DDBJ databases">
        <authorList>
            <person name="Varghese N."/>
            <person name="Submissions S."/>
        </authorList>
    </citation>
    <scope>NUCLEOTIDE SEQUENCE [LARGE SCALE GENOMIC DNA]</scope>
    <source>
        <strain evidence="5">CGMCC 1.12641</strain>
    </source>
</reference>
<feature type="chain" id="PRO_5012154050" evidence="1">
    <location>
        <begin position="21"/>
        <end position="688"/>
    </location>
</feature>
<dbReference type="EMBL" id="OCMF01000001">
    <property type="protein sequence ID" value="SOC79068.1"/>
    <property type="molecule type" value="Genomic_DNA"/>
</dbReference>
<accession>A0A285X1A4</accession>
<organism evidence="4 5">
    <name type="scientific">Salinimicrobium sediminis</name>
    <dbReference type="NCBI Taxonomy" id="1343891"/>
    <lineage>
        <taxon>Bacteria</taxon>
        <taxon>Pseudomonadati</taxon>
        <taxon>Bacteroidota</taxon>
        <taxon>Flavobacteriia</taxon>
        <taxon>Flavobacteriales</taxon>
        <taxon>Flavobacteriaceae</taxon>
        <taxon>Salinimicrobium</taxon>
    </lineage>
</organism>
<dbReference type="Gene3D" id="3.30.830.10">
    <property type="entry name" value="Metalloenzyme, LuxS/M16 peptidase-like"/>
    <property type="match status" value="2"/>
</dbReference>
<feature type="signal peptide" evidence="1">
    <location>
        <begin position="1"/>
        <end position="20"/>
    </location>
</feature>
<dbReference type="InterPro" id="IPR011765">
    <property type="entry name" value="Pept_M16_N"/>
</dbReference>
<dbReference type="InterPro" id="IPR007863">
    <property type="entry name" value="Peptidase_M16_C"/>
</dbReference>
<dbReference type="GO" id="GO:0046872">
    <property type="term" value="F:metal ion binding"/>
    <property type="evidence" value="ECO:0007669"/>
    <property type="project" value="InterPro"/>
</dbReference>
<evidence type="ECO:0000259" key="2">
    <source>
        <dbReference type="Pfam" id="PF00675"/>
    </source>
</evidence>
<name>A0A285X1A4_9FLAO</name>
<dbReference type="Pfam" id="PF05193">
    <property type="entry name" value="Peptidase_M16_C"/>
    <property type="match status" value="1"/>
</dbReference>
<evidence type="ECO:0000313" key="4">
    <source>
        <dbReference type="EMBL" id="SOC79068.1"/>
    </source>
</evidence>
<feature type="domain" description="Peptidase M16 N-terminal" evidence="2">
    <location>
        <begin position="53"/>
        <end position="166"/>
    </location>
</feature>
<dbReference type="AlphaFoldDB" id="A0A285X1A4"/>
<dbReference type="PANTHER" id="PTHR11851">
    <property type="entry name" value="METALLOPROTEASE"/>
    <property type="match status" value="1"/>
</dbReference>
<gene>
    <name evidence="4" type="ORF">SAMN06296241_0588</name>
</gene>
<dbReference type="Proteomes" id="UP000219193">
    <property type="component" value="Unassembled WGS sequence"/>
</dbReference>
<dbReference type="InterPro" id="IPR011249">
    <property type="entry name" value="Metalloenz_LuxS/M16"/>
</dbReference>